<reference evidence="1" key="1">
    <citation type="submission" date="2021-06" db="EMBL/GenBank/DDBJ databases">
        <authorList>
            <person name="Hodson N. C."/>
            <person name="Mongue J. A."/>
            <person name="Jaron S. K."/>
        </authorList>
    </citation>
    <scope>NUCLEOTIDE SEQUENCE</scope>
</reference>
<dbReference type="AlphaFoldDB" id="A0A8J2LN75"/>
<protein>
    <submittedName>
        <fullName evidence="1">Uncharacterized protein</fullName>
    </submittedName>
</protein>
<evidence type="ECO:0000313" key="2">
    <source>
        <dbReference type="Proteomes" id="UP000708208"/>
    </source>
</evidence>
<dbReference type="EMBL" id="CAJVCH010536390">
    <property type="protein sequence ID" value="CAG7825470.1"/>
    <property type="molecule type" value="Genomic_DNA"/>
</dbReference>
<accession>A0A8J2LN75</accession>
<sequence>MVYRAVETTEDVVEEVVEGPLVSNDIPVEIVEITETEEVIEEPFVSNDGSYESTEIIVIEEVSEKPPVVVAENEKPSEGSSWWWWPF</sequence>
<name>A0A8J2LN75_9HEXA</name>
<keyword evidence="2" id="KW-1185">Reference proteome</keyword>
<organism evidence="1 2">
    <name type="scientific">Allacma fusca</name>
    <dbReference type="NCBI Taxonomy" id="39272"/>
    <lineage>
        <taxon>Eukaryota</taxon>
        <taxon>Metazoa</taxon>
        <taxon>Ecdysozoa</taxon>
        <taxon>Arthropoda</taxon>
        <taxon>Hexapoda</taxon>
        <taxon>Collembola</taxon>
        <taxon>Symphypleona</taxon>
        <taxon>Sminthuridae</taxon>
        <taxon>Allacma</taxon>
    </lineage>
</organism>
<comment type="caution">
    <text evidence="1">The sequence shown here is derived from an EMBL/GenBank/DDBJ whole genome shotgun (WGS) entry which is preliminary data.</text>
</comment>
<evidence type="ECO:0000313" key="1">
    <source>
        <dbReference type="EMBL" id="CAG7825470.1"/>
    </source>
</evidence>
<dbReference type="Proteomes" id="UP000708208">
    <property type="component" value="Unassembled WGS sequence"/>
</dbReference>
<gene>
    <name evidence="1" type="ORF">AFUS01_LOCUS35578</name>
</gene>
<proteinExistence type="predicted"/>